<dbReference type="Pfam" id="PF07542">
    <property type="entry name" value="ATP12"/>
    <property type="match status" value="1"/>
</dbReference>
<evidence type="ECO:0000256" key="4">
    <source>
        <dbReference type="ARBA" id="ARBA00023128"/>
    </source>
</evidence>
<dbReference type="PANTHER" id="PTHR21013:SF10">
    <property type="entry name" value="ATP SYNTHASE MITOCHONDRIAL F1 COMPLEX ASSEMBLY FACTOR 2"/>
    <property type="match status" value="1"/>
</dbReference>
<dbReference type="GO" id="GO:0033615">
    <property type="term" value="P:mitochondrial proton-transporting ATP synthase complex assembly"/>
    <property type="evidence" value="ECO:0007669"/>
    <property type="project" value="TreeGrafter"/>
</dbReference>
<keyword evidence="8" id="KW-1185">Reference proteome</keyword>
<feature type="non-terminal residue" evidence="7">
    <location>
        <position position="1"/>
    </location>
</feature>
<dbReference type="InterPro" id="IPR042272">
    <property type="entry name" value="ATP12_ATP_synth-F1-assembly_N"/>
</dbReference>
<sequence>RSRSYTSLLHSALTAAEAEDQSEPLNLCVRDAPLKCEPEHAAHARRHTPTIKLEPPPHMDEDEVASGGGMSSPDVAWAPGGRLGVPSHWLHDYRLKTEDGLSSASTMRCMRWAVGPHLLKQTLPVTISRRFLPEPRKRFYRNVTVAGTDSIYEVNLDHRKLKTPLGNVLQVPNYGLALAIAHEWASVKDKIHPSLLHLTGLAFSVIDNVNHETKWNIVNKTLEYLVTDTLLYRDNGMEDFTAMQAKEWDPVLDWFNRRFETDLKPCDGILVVDIPESTRETIRRYLLSYDIWAVNGFLFGVEVLKSVILAIAAAERKISSEKAVFLSRLETNFQISHWGAVEWAHDLDKYDHQSRFSAALLFIHLNTWQASSKQKAKP</sequence>
<dbReference type="InterPro" id="IPR023335">
    <property type="entry name" value="ATP12_ortho_dom_sf"/>
</dbReference>
<evidence type="ECO:0000313" key="8">
    <source>
        <dbReference type="Proteomes" id="UP001445076"/>
    </source>
</evidence>
<protein>
    <recommendedName>
        <fullName evidence="9">ATP synthase mitochondrial F1 complex assembly factor 2</fullName>
    </recommendedName>
</protein>
<reference evidence="7 8" key="1">
    <citation type="journal article" date="2024" name="BMC Genomics">
        <title>Genome assembly of redclaw crayfish (Cherax quadricarinatus) provides insights into its immune adaptation and hypoxia tolerance.</title>
        <authorList>
            <person name="Liu Z."/>
            <person name="Zheng J."/>
            <person name="Li H."/>
            <person name="Fang K."/>
            <person name="Wang S."/>
            <person name="He J."/>
            <person name="Zhou D."/>
            <person name="Weng S."/>
            <person name="Chi M."/>
            <person name="Gu Z."/>
            <person name="He J."/>
            <person name="Li F."/>
            <person name="Wang M."/>
        </authorList>
    </citation>
    <scope>NUCLEOTIDE SEQUENCE [LARGE SCALE GENOMIC DNA]</scope>
    <source>
        <strain evidence="7">ZL_2023a</strain>
    </source>
</reference>
<evidence type="ECO:0000256" key="2">
    <source>
        <dbReference type="ARBA" id="ARBA00008231"/>
    </source>
</evidence>
<proteinExistence type="inferred from homology"/>
<evidence type="ECO:0000256" key="3">
    <source>
        <dbReference type="ARBA" id="ARBA00022946"/>
    </source>
</evidence>
<comment type="caution">
    <text evidence="7">The sequence shown here is derived from an EMBL/GenBank/DDBJ whole genome shotgun (WGS) entry which is preliminary data.</text>
</comment>
<dbReference type="InterPro" id="IPR011419">
    <property type="entry name" value="ATP12_ATP_synth-F1-assembly"/>
</dbReference>
<dbReference type="AlphaFoldDB" id="A0AAW0WHY4"/>
<dbReference type="SUPFAM" id="SSF160909">
    <property type="entry name" value="ATP12-like"/>
    <property type="match status" value="1"/>
</dbReference>
<evidence type="ECO:0008006" key="9">
    <source>
        <dbReference type="Google" id="ProtNLM"/>
    </source>
</evidence>
<dbReference type="PANTHER" id="PTHR21013">
    <property type="entry name" value="ATP SYNTHASE MITOCHONDRIAL F1 COMPLEX ASSEMBLY FACTOR 2/ATP12 PROTEIN, MITOCHONDRIAL PRECURSOR"/>
    <property type="match status" value="1"/>
</dbReference>
<keyword evidence="4" id="KW-0496">Mitochondrion</keyword>
<name>A0AAW0WHY4_CHEQU</name>
<dbReference type="Gene3D" id="1.10.3580.10">
    <property type="entry name" value="ATP12 ATPase"/>
    <property type="match status" value="1"/>
</dbReference>
<evidence type="ECO:0000313" key="7">
    <source>
        <dbReference type="EMBL" id="KAK8725759.1"/>
    </source>
</evidence>
<feature type="region of interest" description="Disordered" evidence="6">
    <location>
        <begin position="40"/>
        <end position="77"/>
    </location>
</feature>
<gene>
    <name evidence="7" type="ORF">OTU49_010466</name>
</gene>
<keyword evidence="3" id="KW-0809">Transit peptide</keyword>
<evidence type="ECO:0000256" key="5">
    <source>
        <dbReference type="ARBA" id="ARBA00023186"/>
    </source>
</evidence>
<accession>A0AAW0WHY4</accession>
<organism evidence="7 8">
    <name type="scientific">Cherax quadricarinatus</name>
    <name type="common">Australian red claw crayfish</name>
    <dbReference type="NCBI Taxonomy" id="27406"/>
    <lineage>
        <taxon>Eukaryota</taxon>
        <taxon>Metazoa</taxon>
        <taxon>Ecdysozoa</taxon>
        <taxon>Arthropoda</taxon>
        <taxon>Crustacea</taxon>
        <taxon>Multicrustacea</taxon>
        <taxon>Malacostraca</taxon>
        <taxon>Eumalacostraca</taxon>
        <taxon>Eucarida</taxon>
        <taxon>Decapoda</taxon>
        <taxon>Pleocyemata</taxon>
        <taxon>Astacidea</taxon>
        <taxon>Parastacoidea</taxon>
        <taxon>Parastacidae</taxon>
        <taxon>Cherax</taxon>
    </lineage>
</organism>
<evidence type="ECO:0000256" key="1">
    <source>
        <dbReference type="ARBA" id="ARBA00004173"/>
    </source>
</evidence>
<comment type="subcellular location">
    <subcellularLocation>
        <location evidence="1">Mitochondrion</location>
    </subcellularLocation>
</comment>
<dbReference type="Gene3D" id="3.30.2180.10">
    <property type="entry name" value="ATP12-like"/>
    <property type="match status" value="1"/>
</dbReference>
<evidence type="ECO:0000256" key="6">
    <source>
        <dbReference type="SAM" id="MobiDB-lite"/>
    </source>
</evidence>
<comment type="similarity">
    <text evidence="2">Belongs to the ATP12 family.</text>
</comment>
<keyword evidence="5" id="KW-0143">Chaperone</keyword>
<dbReference type="Proteomes" id="UP001445076">
    <property type="component" value="Unassembled WGS sequence"/>
</dbReference>
<dbReference type="GO" id="GO:0005739">
    <property type="term" value="C:mitochondrion"/>
    <property type="evidence" value="ECO:0007669"/>
    <property type="project" value="UniProtKB-SubCell"/>
</dbReference>
<dbReference type="EMBL" id="JARKIK010000081">
    <property type="protein sequence ID" value="KAK8725759.1"/>
    <property type="molecule type" value="Genomic_DNA"/>
</dbReference>